<dbReference type="Proteomes" id="UP000324748">
    <property type="component" value="Unassembled WGS sequence"/>
</dbReference>
<comment type="caution">
    <text evidence="1">The sequence shown here is derived from an EMBL/GenBank/DDBJ whole genome shotgun (WGS) entry which is preliminary data.</text>
</comment>
<dbReference type="AlphaFoldDB" id="A0A5B0NK86"/>
<name>A0A5B0NK86_PUCGR</name>
<proteinExistence type="predicted"/>
<accession>A0A5B0NK86</accession>
<evidence type="ECO:0000313" key="2">
    <source>
        <dbReference type="Proteomes" id="UP000324748"/>
    </source>
</evidence>
<keyword evidence="2" id="KW-1185">Reference proteome</keyword>
<organism evidence="1 2">
    <name type="scientific">Puccinia graminis f. sp. tritici</name>
    <dbReference type="NCBI Taxonomy" id="56615"/>
    <lineage>
        <taxon>Eukaryota</taxon>
        <taxon>Fungi</taxon>
        <taxon>Dikarya</taxon>
        <taxon>Basidiomycota</taxon>
        <taxon>Pucciniomycotina</taxon>
        <taxon>Pucciniomycetes</taxon>
        <taxon>Pucciniales</taxon>
        <taxon>Pucciniaceae</taxon>
        <taxon>Puccinia</taxon>
    </lineage>
</organism>
<dbReference type="EMBL" id="VSWC01000093">
    <property type="protein sequence ID" value="KAA1089002.1"/>
    <property type="molecule type" value="Genomic_DNA"/>
</dbReference>
<reference evidence="1 2" key="1">
    <citation type="submission" date="2019-05" db="EMBL/GenBank/DDBJ databases">
        <title>Emergence of the Ug99 lineage of the wheat stem rust pathogen through somatic hybridization.</title>
        <authorList>
            <person name="Li F."/>
            <person name="Upadhyaya N.M."/>
            <person name="Sperschneider J."/>
            <person name="Matny O."/>
            <person name="Nguyen-Phuc H."/>
            <person name="Mago R."/>
            <person name="Raley C."/>
            <person name="Miller M.E."/>
            <person name="Silverstein K.A.T."/>
            <person name="Henningsen E."/>
            <person name="Hirsch C.D."/>
            <person name="Visser B."/>
            <person name="Pretorius Z.A."/>
            <person name="Steffenson B.J."/>
            <person name="Schwessinger B."/>
            <person name="Dodds P.N."/>
            <person name="Figueroa M."/>
        </authorList>
    </citation>
    <scope>NUCLEOTIDE SEQUENCE [LARGE SCALE GENOMIC DNA]</scope>
    <source>
        <strain evidence="1">21-0</strain>
    </source>
</reference>
<gene>
    <name evidence="1" type="ORF">PGT21_003511</name>
</gene>
<sequence length="67" mass="7381">MESIYPGKTQESFGPRHPVLADVPALYPFTSGIVCPGQRNPPTHMEVFERGFGATLAQFLSSRFLKA</sequence>
<evidence type="ECO:0000313" key="1">
    <source>
        <dbReference type="EMBL" id="KAA1089002.1"/>
    </source>
</evidence>
<protein>
    <submittedName>
        <fullName evidence="1">Uncharacterized protein</fullName>
    </submittedName>
</protein>